<dbReference type="GO" id="GO:0046452">
    <property type="term" value="P:dihydrofolate metabolic process"/>
    <property type="evidence" value="ECO:0007669"/>
    <property type="project" value="TreeGrafter"/>
</dbReference>
<dbReference type="SUPFAM" id="SSF53597">
    <property type="entry name" value="Dihydrofolate reductase-like"/>
    <property type="match status" value="1"/>
</dbReference>
<evidence type="ECO:0000256" key="3">
    <source>
        <dbReference type="ARBA" id="ARBA00012856"/>
    </source>
</evidence>
<keyword evidence="6 8" id="KW-0560">Oxidoreductase</keyword>
<dbReference type="FunFam" id="3.40.430.10:FF:000001">
    <property type="entry name" value="Dihydrofolate reductase"/>
    <property type="match status" value="1"/>
</dbReference>
<gene>
    <name evidence="10" type="ORF">SAMN05421842_11842</name>
</gene>
<dbReference type="Proteomes" id="UP000199263">
    <property type="component" value="Unassembled WGS sequence"/>
</dbReference>
<evidence type="ECO:0000256" key="8">
    <source>
        <dbReference type="PIRNR" id="PIRNR000194"/>
    </source>
</evidence>
<dbReference type="GO" id="GO:0070401">
    <property type="term" value="F:NADP+ binding"/>
    <property type="evidence" value="ECO:0007669"/>
    <property type="project" value="UniProtKB-ARBA"/>
</dbReference>
<name>A0A1I1P8D1_9CLOT</name>
<evidence type="ECO:0000256" key="5">
    <source>
        <dbReference type="ARBA" id="ARBA00022857"/>
    </source>
</evidence>
<evidence type="ECO:0000256" key="2">
    <source>
        <dbReference type="ARBA" id="ARBA00009539"/>
    </source>
</evidence>
<comment type="function">
    <text evidence="7 8">Key enzyme in folate metabolism. Catalyzes an essential reaction for de novo glycine and purine synthesis, and for DNA precursor synthesis.</text>
</comment>
<sequence length="163" mass="18953">MISIIVAIAKNNIIGNDNKLIWHISEDLKRFKEITTGKTMIMGRKTFESLPGVLPNRHHIILTRDQSFNVDSDQVTVVNNFNYLIDKYSKIEEEVFVIGGGEIYNQILPYANKLYLTKINQNFDGDTYFPKINYDEFKTEYTSEEIIDEKSGLSYKFVDLLRL</sequence>
<evidence type="ECO:0000256" key="4">
    <source>
        <dbReference type="ARBA" id="ARBA00022563"/>
    </source>
</evidence>
<evidence type="ECO:0000259" key="9">
    <source>
        <dbReference type="PROSITE" id="PS51330"/>
    </source>
</evidence>
<dbReference type="GO" id="GO:0046654">
    <property type="term" value="P:tetrahydrofolate biosynthetic process"/>
    <property type="evidence" value="ECO:0007669"/>
    <property type="project" value="UniProtKB-UniPathway"/>
</dbReference>
<dbReference type="EC" id="1.5.1.3" evidence="3 8"/>
<dbReference type="RefSeq" id="WP_090092059.1">
    <property type="nucleotide sequence ID" value="NZ_FOMG01000018.1"/>
</dbReference>
<dbReference type="UniPathway" id="UPA00077">
    <property type="reaction ID" value="UER00158"/>
</dbReference>
<dbReference type="PIRSF" id="PIRSF000194">
    <property type="entry name" value="DHFR"/>
    <property type="match status" value="1"/>
</dbReference>
<dbReference type="AlphaFoldDB" id="A0A1I1P8D1"/>
<evidence type="ECO:0000256" key="7">
    <source>
        <dbReference type="ARBA" id="ARBA00025067"/>
    </source>
</evidence>
<dbReference type="PRINTS" id="PR00070">
    <property type="entry name" value="DHFR"/>
</dbReference>
<dbReference type="GO" id="GO:0004146">
    <property type="term" value="F:dihydrofolate reductase activity"/>
    <property type="evidence" value="ECO:0007669"/>
    <property type="project" value="UniProtKB-EC"/>
</dbReference>
<organism evidence="10 11">
    <name type="scientific">Clostridium uliginosum</name>
    <dbReference type="NCBI Taxonomy" id="119641"/>
    <lineage>
        <taxon>Bacteria</taxon>
        <taxon>Bacillati</taxon>
        <taxon>Bacillota</taxon>
        <taxon>Clostridia</taxon>
        <taxon>Eubacteriales</taxon>
        <taxon>Clostridiaceae</taxon>
        <taxon>Clostridium</taxon>
    </lineage>
</organism>
<dbReference type="GO" id="GO:0046655">
    <property type="term" value="P:folic acid metabolic process"/>
    <property type="evidence" value="ECO:0007669"/>
    <property type="project" value="TreeGrafter"/>
</dbReference>
<proteinExistence type="inferred from homology"/>
<dbReference type="OrthoDB" id="9804315at2"/>
<keyword evidence="4 8" id="KW-0554">One-carbon metabolism</keyword>
<dbReference type="PANTHER" id="PTHR48069">
    <property type="entry name" value="DIHYDROFOLATE REDUCTASE"/>
    <property type="match status" value="1"/>
</dbReference>
<reference evidence="10 11" key="1">
    <citation type="submission" date="2016-10" db="EMBL/GenBank/DDBJ databases">
        <authorList>
            <person name="de Groot N.N."/>
        </authorList>
    </citation>
    <scope>NUCLEOTIDE SEQUENCE [LARGE SCALE GENOMIC DNA]</scope>
    <source>
        <strain evidence="10 11">DSM 12992</strain>
    </source>
</reference>
<dbReference type="CDD" id="cd00209">
    <property type="entry name" value="DHFR"/>
    <property type="match status" value="1"/>
</dbReference>
<dbReference type="GO" id="GO:0005829">
    <property type="term" value="C:cytosol"/>
    <property type="evidence" value="ECO:0007669"/>
    <property type="project" value="TreeGrafter"/>
</dbReference>
<dbReference type="EMBL" id="FOMG01000018">
    <property type="protein sequence ID" value="SFD05946.1"/>
    <property type="molecule type" value="Genomic_DNA"/>
</dbReference>
<comment type="pathway">
    <text evidence="1 8">Cofactor biosynthesis; tetrahydrofolate biosynthesis; 5,6,7,8-tetrahydrofolate from 7,8-dihydrofolate: step 1/1.</text>
</comment>
<evidence type="ECO:0000256" key="6">
    <source>
        <dbReference type="ARBA" id="ARBA00023002"/>
    </source>
</evidence>
<dbReference type="STRING" id="119641.SAMN05421842_11842"/>
<comment type="similarity">
    <text evidence="2 8">Belongs to the dihydrofolate reductase family.</text>
</comment>
<dbReference type="InterPro" id="IPR001796">
    <property type="entry name" value="DHFR_dom"/>
</dbReference>
<accession>A0A1I1P8D1</accession>
<evidence type="ECO:0000313" key="11">
    <source>
        <dbReference type="Proteomes" id="UP000199263"/>
    </source>
</evidence>
<dbReference type="PANTHER" id="PTHR48069:SF3">
    <property type="entry name" value="DIHYDROFOLATE REDUCTASE"/>
    <property type="match status" value="1"/>
</dbReference>
<keyword evidence="11" id="KW-1185">Reference proteome</keyword>
<dbReference type="GO" id="GO:0006730">
    <property type="term" value="P:one-carbon metabolic process"/>
    <property type="evidence" value="ECO:0007669"/>
    <property type="project" value="UniProtKB-KW"/>
</dbReference>
<keyword evidence="5 8" id="KW-0521">NADP</keyword>
<dbReference type="PROSITE" id="PS51330">
    <property type="entry name" value="DHFR_2"/>
    <property type="match status" value="1"/>
</dbReference>
<dbReference type="Gene3D" id="3.40.430.10">
    <property type="entry name" value="Dihydrofolate Reductase, subunit A"/>
    <property type="match status" value="1"/>
</dbReference>
<dbReference type="InterPro" id="IPR012259">
    <property type="entry name" value="DHFR"/>
</dbReference>
<feature type="domain" description="DHFR" evidence="9">
    <location>
        <begin position="1"/>
        <end position="162"/>
    </location>
</feature>
<evidence type="ECO:0000256" key="1">
    <source>
        <dbReference type="ARBA" id="ARBA00004903"/>
    </source>
</evidence>
<comment type="catalytic activity">
    <reaction evidence="8">
        <text>(6S)-5,6,7,8-tetrahydrofolate + NADP(+) = 7,8-dihydrofolate + NADPH + H(+)</text>
        <dbReference type="Rhea" id="RHEA:15009"/>
        <dbReference type="ChEBI" id="CHEBI:15378"/>
        <dbReference type="ChEBI" id="CHEBI:57451"/>
        <dbReference type="ChEBI" id="CHEBI:57453"/>
        <dbReference type="ChEBI" id="CHEBI:57783"/>
        <dbReference type="ChEBI" id="CHEBI:58349"/>
        <dbReference type="EC" id="1.5.1.3"/>
    </reaction>
</comment>
<protein>
    <recommendedName>
        <fullName evidence="3 8">Dihydrofolate reductase</fullName>
        <ecNumber evidence="3 8">1.5.1.3</ecNumber>
    </recommendedName>
</protein>
<dbReference type="InterPro" id="IPR024072">
    <property type="entry name" value="DHFR-like_dom_sf"/>
</dbReference>
<dbReference type="Pfam" id="PF00186">
    <property type="entry name" value="DHFR_1"/>
    <property type="match status" value="1"/>
</dbReference>
<evidence type="ECO:0000313" key="10">
    <source>
        <dbReference type="EMBL" id="SFD05946.1"/>
    </source>
</evidence>